<dbReference type="OrthoDB" id="4266781at2"/>
<protein>
    <submittedName>
        <fullName evidence="2">Sulfate transporter/antisigma-factor antagonist STAS</fullName>
    </submittedName>
</protein>
<dbReference type="PROSITE" id="PS50801">
    <property type="entry name" value="STAS"/>
    <property type="match status" value="1"/>
</dbReference>
<dbReference type="Proteomes" id="UP000002066">
    <property type="component" value="Chromosome"/>
</dbReference>
<evidence type="ECO:0000313" key="3">
    <source>
        <dbReference type="Proteomes" id="UP000002066"/>
    </source>
</evidence>
<dbReference type="InterPro" id="IPR002645">
    <property type="entry name" value="STAS_dom"/>
</dbReference>
<reference evidence="2 3" key="1">
    <citation type="submission" date="2011-01" db="EMBL/GenBank/DDBJ databases">
        <title>Complete sequence of chromosome of Streptomyces flavogriseus ATCC 33331.</title>
        <authorList>
            <consortium name="US DOE Joint Genome Institute"/>
            <person name="Lucas S."/>
            <person name="Copeland A."/>
            <person name="Lapidus A."/>
            <person name="Cheng J.-F."/>
            <person name="Goodwin L."/>
            <person name="Pitluck S."/>
            <person name="Davenport K."/>
            <person name="Detter J.C."/>
            <person name="Han C."/>
            <person name="Tapia R."/>
            <person name="Land M."/>
            <person name="Hauser L."/>
            <person name="Kyrpides N."/>
            <person name="Ivanova N."/>
            <person name="Ovchinnikova G."/>
            <person name="Pagani I."/>
            <person name="Brumm P."/>
            <person name="Mead D."/>
            <person name="Woyke T."/>
        </authorList>
    </citation>
    <scope>NUCLEOTIDE SEQUENCE [LARGE SCALE GENOMIC DNA]</scope>
    <source>
        <strain evidence="3">ATCC 33331 / IAF-45CD</strain>
    </source>
</reference>
<dbReference type="EMBL" id="CP002475">
    <property type="protein sequence ID" value="ADW07496.1"/>
    <property type="molecule type" value="Genomic_DNA"/>
</dbReference>
<sequence>MLTVHRTRHHNGGAELTAYREAYTGGEWQLYVAGEFDEATTGPLADVLDDACRQRAWRIVIDCSAVTFADVAFLRALLTPHAHDIQVVLASPSTAVRRLLQATGTVNRFPVTRRAWSTPTR</sequence>
<feature type="domain" description="STAS" evidence="1">
    <location>
        <begin position="30"/>
        <end position="121"/>
    </location>
</feature>
<dbReference type="AlphaFoldDB" id="A0A8D3WPM3"/>
<dbReference type="KEGG" id="sfa:Sfla_6114"/>
<dbReference type="InterPro" id="IPR058548">
    <property type="entry name" value="MlaB-like_STAS"/>
</dbReference>
<accession>A0A8D3WPM3</accession>
<dbReference type="InterPro" id="IPR036513">
    <property type="entry name" value="STAS_dom_sf"/>
</dbReference>
<evidence type="ECO:0000259" key="1">
    <source>
        <dbReference type="PROSITE" id="PS50801"/>
    </source>
</evidence>
<dbReference type="SUPFAM" id="SSF52091">
    <property type="entry name" value="SpoIIaa-like"/>
    <property type="match status" value="1"/>
</dbReference>
<name>A0A8D3WPM3_STRFA</name>
<dbReference type="CDD" id="cd07043">
    <property type="entry name" value="STAS_anti-anti-sigma_factors"/>
    <property type="match status" value="1"/>
</dbReference>
<proteinExistence type="predicted"/>
<dbReference type="Gene3D" id="3.30.750.24">
    <property type="entry name" value="STAS domain"/>
    <property type="match status" value="1"/>
</dbReference>
<gene>
    <name evidence="2" type="ordered locus">Sfla_6114</name>
</gene>
<evidence type="ECO:0000313" key="2">
    <source>
        <dbReference type="EMBL" id="ADW07496.1"/>
    </source>
</evidence>
<dbReference type="Pfam" id="PF13466">
    <property type="entry name" value="STAS_2"/>
    <property type="match status" value="1"/>
</dbReference>
<organism evidence="2 3">
    <name type="scientific">Streptomyces pratensis (strain ATCC 33331 / IAF-45CD)</name>
    <dbReference type="NCBI Taxonomy" id="591167"/>
    <lineage>
        <taxon>Bacteria</taxon>
        <taxon>Bacillati</taxon>
        <taxon>Actinomycetota</taxon>
        <taxon>Actinomycetes</taxon>
        <taxon>Kitasatosporales</taxon>
        <taxon>Streptomycetaceae</taxon>
        <taxon>Streptomyces</taxon>
    </lineage>
</organism>